<reference evidence="8" key="2">
    <citation type="journal article" date="2023" name="IMA Fungus">
        <title>Comparative genomic study of the Penicillium genus elucidates a diverse pangenome and 15 lateral gene transfer events.</title>
        <authorList>
            <person name="Petersen C."/>
            <person name="Sorensen T."/>
            <person name="Nielsen M.R."/>
            <person name="Sondergaard T.E."/>
            <person name="Sorensen J.L."/>
            <person name="Fitzpatrick D.A."/>
            <person name="Frisvad J.C."/>
            <person name="Nielsen K.L."/>
        </authorList>
    </citation>
    <scope>NUCLEOTIDE SEQUENCE</scope>
    <source>
        <strain evidence="8">IBT 30069</strain>
    </source>
</reference>
<dbReference type="CDD" id="cd00067">
    <property type="entry name" value="GAL4"/>
    <property type="match status" value="1"/>
</dbReference>
<evidence type="ECO:0000256" key="3">
    <source>
        <dbReference type="ARBA" id="ARBA00023015"/>
    </source>
</evidence>
<dbReference type="InterPro" id="IPR052360">
    <property type="entry name" value="Transcr_Regulatory_Proteins"/>
</dbReference>
<dbReference type="SUPFAM" id="SSF57701">
    <property type="entry name" value="Zn2/Cys6 DNA-binding domain"/>
    <property type="match status" value="1"/>
</dbReference>
<feature type="domain" description="Zn(2)-C6 fungal-type" evidence="7">
    <location>
        <begin position="19"/>
        <end position="49"/>
    </location>
</feature>
<evidence type="ECO:0000256" key="1">
    <source>
        <dbReference type="ARBA" id="ARBA00022723"/>
    </source>
</evidence>
<name>A0A9W9JVJ9_9EURO</name>
<dbReference type="Gene3D" id="4.10.240.10">
    <property type="entry name" value="Zn(2)-C6 fungal-type DNA-binding domain"/>
    <property type="match status" value="1"/>
</dbReference>
<dbReference type="AlphaFoldDB" id="A0A9W9JVJ9"/>
<evidence type="ECO:0000256" key="6">
    <source>
        <dbReference type="ARBA" id="ARBA00023242"/>
    </source>
</evidence>
<keyword evidence="2" id="KW-0862">Zinc</keyword>
<reference evidence="8" key="1">
    <citation type="submission" date="2022-11" db="EMBL/GenBank/DDBJ databases">
        <authorList>
            <person name="Petersen C."/>
        </authorList>
    </citation>
    <scope>NUCLEOTIDE SEQUENCE</scope>
    <source>
        <strain evidence="8">IBT 30069</strain>
    </source>
</reference>
<evidence type="ECO:0000256" key="5">
    <source>
        <dbReference type="ARBA" id="ARBA00023163"/>
    </source>
</evidence>
<comment type="caution">
    <text evidence="8">The sequence shown here is derived from an EMBL/GenBank/DDBJ whole genome shotgun (WGS) entry which is preliminary data.</text>
</comment>
<protein>
    <recommendedName>
        <fullName evidence="7">Zn(2)-C6 fungal-type domain-containing protein</fullName>
    </recommendedName>
</protein>
<dbReference type="PROSITE" id="PS00463">
    <property type="entry name" value="ZN2_CY6_FUNGAL_1"/>
    <property type="match status" value="1"/>
</dbReference>
<keyword evidence="5" id="KW-0804">Transcription</keyword>
<dbReference type="InterPro" id="IPR001138">
    <property type="entry name" value="Zn2Cys6_DnaBD"/>
</dbReference>
<keyword evidence="4" id="KW-0238">DNA-binding</keyword>
<organism evidence="8 9">
    <name type="scientific">Penicillium angulare</name>
    <dbReference type="NCBI Taxonomy" id="116970"/>
    <lineage>
        <taxon>Eukaryota</taxon>
        <taxon>Fungi</taxon>
        <taxon>Dikarya</taxon>
        <taxon>Ascomycota</taxon>
        <taxon>Pezizomycotina</taxon>
        <taxon>Eurotiomycetes</taxon>
        <taxon>Eurotiomycetidae</taxon>
        <taxon>Eurotiales</taxon>
        <taxon>Aspergillaceae</taxon>
        <taxon>Penicillium</taxon>
    </lineage>
</organism>
<dbReference type="GO" id="GO:0000981">
    <property type="term" value="F:DNA-binding transcription factor activity, RNA polymerase II-specific"/>
    <property type="evidence" value="ECO:0007669"/>
    <property type="project" value="InterPro"/>
</dbReference>
<proteinExistence type="predicted"/>
<dbReference type="SMART" id="SM00066">
    <property type="entry name" value="GAL4"/>
    <property type="match status" value="1"/>
</dbReference>
<dbReference type="PANTHER" id="PTHR36206:SF14">
    <property type="entry name" value="ZN(2)-C6 FUNGAL-TYPE DOMAIN-CONTAINING PROTEIN-RELATED"/>
    <property type="match status" value="1"/>
</dbReference>
<keyword evidence="6" id="KW-0539">Nucleus</keyword>
<keyword evidence="9" id="KW-1185">Reference proteome</keyword>
<sequence length="556" mass="62557">MSVDVPVSRRVGATKSRSGCKTCKIRKVKCGEEKPSCFRCTSTGRKCEFEDARRSPPTLDPTLLLSSSPDAGRRERRAFEYYFQNAAQHLAGGMEIDFWTKVIPQICRSEPAVWDGMIAISTLFEYPNQSLDFPLLRDRRKSNSLNQIQREALTWYSRSISSVHSQIERGIADPYIALISCALFICVETIQGRTEEALQLFRQGVTLIGDLRAHITLGHVSRSRQSLLKTAIIPLFSRLGSISLTVSGTNPGQIFGFLENNPSAEFTSIEDARSSITVISADVLLFEREAYLHLREIGAYCFVSSDMLNRREILQLRVAEWYMAYTKLRRGDNRQQCTHPITVQHEPLLIIYHAAISIILSVCLTPLEIVYDDHLAEFATIVEQAQLSLAASVMPDGSQPPFTFEAGVGVPLFLTALKCRDWGLRRKALELLKKAPRMQGLFKCAPSAFMAEAFMNLEESYSLALGDSTLGALLSGLGGDHQVDPQILVPEEARIYYYCIFRPGEWYPPGVSEEDVVKFGCSLDQLYLHFSRNEFDLEAKIWRQNFECIPFGADLM</sequence>
<evidence type="ECO:0000256" key="4">
    <source>
        <dbReference type="ARBA" id="ARBA00023125"/>
    </source>
</evidence>
<accession>A0A9W9JVJ9</accession>
<dbReference type="GO" id="GO:0003677">
    <property type="term" value="F:DNA binding"/>
    <property type="evidence" value="ECO:0007669"/>
    <property type="project" value="UniProtKB-KW"/>
</dbReference>
<evidence type="ECO:0000313" key="8">
    <source>
        <dbReference type="EMBL" id="KAJ5083158.1"/>
    </source>
</evidence>
<evidence type="ECO:0000256" key="2">
    <source>
        <dbReference type="ARBA" id="ARBA00022833"/>
    </source>
</evidence>
<keyword evidence="1" id="KW-0479">Metal-binding</keyword>
<keyword evidence="3" id="KW-0805">Transcription regulation</keyword>
<dbReference type="PRINTS" id="PR00755">
    <property type="entry name" value="AFLATOXINBRP"/>
</dbReference>
<dbReference type="Pfam" id="PF00172">
    <property type="entry name" value="Zn_clus"/>
    <property type="match status" value="1"/>
</dbReference>
<dbReference type="PROSITE" id="PS50048">
    <property type="entry name" value="ZN2_CY6_FUNGAL_2"/>
    <property type="match status" value="1"/>
</dbReference>
<gene>
    <name evidence="8" type="ORF">N7456_012585</name>
</gene>
<evidence type="ECO:0000259" key="7">
    <source>
        <dbReference type="PROSITE" id="PS50048"/>
    </source>
</evidence>
<dbReference type="PANTHER" id="PTHR36206">
    <property type="entry name" value="ASPERCRYPTIN BIOSYNTHESIS CLUSTER-SPECIFIC TRANSCRIPTION REGULATOR ATNN-RELATED"/>
    <property type="match status" value="1"/>
</dbReference>
<dbReference type="Proteomes" id="UP001149165">
    <property type="component" value="Unassembled WGS sequence"/>
</dbReference>
<dbReference type="GO" id="GO:0008270">
    <property type="term" value="F:zinc ion binding"/>
    <property type="evidence" value="ECO:0007669"/>
    <property type="project" value="InterPro"/>
</dbReference>
<evidence type="ECO:0000313" key="9">
    <source>
        <dbReference type="Proteomes" id="UP001149165"/>
    </source>
</evidence>
<dbReference type="OrthoDB" id="3145928at2759"/>
<dbReference type="EMBL" id="JAPQKH010000008">
    <property type="protein sequence ID" value="KAJ5083158.1"/>
    <property type="molecule type" value="Genomic_DNA"/>
</dbReference>
<dbReference type="InterPro" id="IPR036864">
    <property type="entry name" value="Zn2-C6_fun-type_DNA-bd_sf"/>
</dbReference>